<keyword evidence="12" id="KW-0460">Magnesium</keyword>
<dbReference type="NCBIfam" id="NF006731">
    <property type="entry name" value="PRK09262.1"/>
    <property type="match status" value="1"/>
</dbReference>
<evidence type="ECO:0000256" key="12">
    <source>
        <dbReference type="PIRSR" id="PIRSR605493-1"/>
    </source>
</evidence>
<dbReference type="HOGENOM" id="CLU_072626_3_2_11"/>
<accession>F5XTC3</accession>
<name>F5XTC3_MICPN</name>
<dbReference type="InterPro" id="IPR036704">
    <property type="entry name" value="RraA/RraA-like_sf"/>
</dbReference>
<evidence type="ECO:0000313" key="14">
    <source>
        <dbReference type="Proteomes" id="UP000007947"/>
    </source>
</evidence>
<gene>
    <name evidence="13" type="ordered locus">MLP_19810</name>
</gene>
<keyword evidence="14" id="KW-1185">Reference proteome</keyword>
<evidence type="ECO:0000256" key="7">
    <source>
        <dbReference type="ARBA" id="ARBA00016549"/>
    </source>
</evidence>
<evidence type="ECO:0000313" key="13">
    <source>
        <dbReference type="EMBL" id="BAK34995.1"/>
    </source>
</evidence>
<comment type="subunit">
    <text evidence="4">Homotrimer.</text>
</comment>
<dbReference type="RefSeq" id="WP_013862867.1">
    <property type="nucleotide sequence ID" value="NC_015635.1"/>
</dbReference>
<dbReference type="EC" id="4.1.3.17" evidence="5"/>
<evidence type="ECO:0000256" key="11">
    <source>
        <dbReference type="ARBA" id="ARBA00047973"/>
    </source>
</evidence>
<evidence type="ECO:0000256" key="6">
    <source>
        <dbReference type="ARBA" id="ARBA00012947"/>
    </source>
</evidence>
<organism evidence="13 14">
    <name type="scientific">Microlunatus phosphovorus (strain ATCC 700054 / DSM 10555 / JCM 9379 / NBRC 101784 / NCIMB 13414 / VKM Ac-1990 / NM-1)</name>
    <dbReference type="NCBI Taxonomy" id="1032480"/>
    <lineage>
        <taxon>Bacteria</taxon>
        <taxon>Bacillati</taxon>
        <taxon>Actinomycetota</taxon>
        <taxon>Actinomycetes</taxon>
        <taxon>Propionibacteriales</taxon>
        <taxon>Propionibacteriaceae</taxon>
        <taxon>Microlunatus</taxon>
    </lineage>
</organism>
<evidence type="ECO:0000256" key="8">
    <source>
        <dbReference type="ARBA" id="ARBA00025046"/>
    </source>
</evidence>
<dbReference type="OrthoDB" id="9805307at2"/>
<keyword evidence="13" id="KW-0456">Lyase</keyword>
<evidence type="ECO:0000256" key="3">
    <source>
        <dbReference type="ARBA" id="ARBA00008621"/>
    </source>
</evidence>
<dbReference type="PANTHER" id="PTHR33254:SF16">
    <property type="entry name" value="BLR3842 PROTEIN"/>
    <property type="match status" value="1"/>
</dbReference>
<feature type="binding site" evidence="12">
    <location>
        <begin position="93"/>
        <end position="96"/>
    </location>
    <ligand>
        <name>substrate</name>
    </ligand>
</feature>
<dbReference type="SUPFAM" id="SSF89562">
    <property type="entry name" value="RraA-like"/>
    <property type="match status" value="1"/>
</dbReference>
<feature type="binding site" evidence="12">
    <location>
        <position position="116"/>
    </location>
    <ligand>
        <name>Mg(2+)</name>
        <dbReference type="ChEBI" id="CHEBI:18420"/>
    </ligand>
</feature>
<dbReference type="STRING" id="1032480.MLP_19810"/>
<dbReference type="InterPro" id="IPR005493">
    <property type="entry name" value="RraA/RraA-like"/>
</dbReference>
<evidence type="ECO:0000256" key="9">
    <source>
        <dbReference type="ARBA" id="ARBA00030169"/>
    </source>
</evidence>
<comment type="cofactor">
    <cofactor evidence="2">
        <name>a divalent metal cation</name>
        <dbReference type="ChEBI" id="CHEBI:60240"/>
    </cofactor>
</comment>
<sequence>MVHVTNKIDRTDPEIVRQLAAFSAATIHEAQGRKGAVDSAIKPIDRDMSFCGTAFTVVCHPRDNIMLQVAISYAQPGDVLVVSSGDQPAGQFGDVLANACVARGIAALVTDGGIRDSREIRDLGFPVFSKFICIQGTVKESLVPINQPLVFGGQLIYPGDVVKGDCDGVVIVRRADAAAAVDACRARDEAEAGYIERYRAGETPLEVSNLTAVLQAKGLTTDLA</sequence>
<dbReference type="EMBL" id="AP012204">
    <property type="protein sequence ID" value="BAK34995.1"/>
    <property type="molecule type" value="Genomic_DNA"/>
</dbReference>
<evidence type="ECO:0000256" key="1">
    <source>
        <dbReference type="ARBA" id="ARBA00001342"/>
    </source>
</evidence>
<dbReference type="CDD" id="cd16841">
    <property type="entry name" value="RraA_family"/>
    <property type="match status" value="1"/>
</dbReference>
<comment type="function">
    <text evidence="8">Catalyzes the aldol cleavage of 4-hydroxy-4-methyl-2-oxoglutarate (HMG) into 2 molecules of pyruvate. Also contains a secondary oxaloacetate (OAA) decarboxylase activity due to the common pyruvate enolate transition state formed following C-C bond cleavage in the retro-aldol and decarboxylation reactions.</text>
</comment>
<comment type="catalytic activity">
    <reaction evidence="11">
        <text>oxaloacetate + H(+) = pyruvate + CO2</text>
        <dbReference type="Rhea" id="RHEA:15641"/>
        <dbReference type="ChEBI" id="CHEBI:15361"/>
        <dbReference type="ChEBI" id="CHEBI:15378"/>
        <dbReference type="ChEBI" id="CHEBI:16452"/>
        <dbReference type="ChEBI" id="CHEBI:16526"/>
        <dbReference type="EC" id="4.1.1.112"/>
    </reaction>
</comment>
<dbReference type="eggNOG" id="COG0684">
    <property type="taxonomic scope" value="Bacteria"/>
</dbReference>
<protein>
    <recommendedName>
        <fullName evidence="7">Putative 4-hydroxy-4-methyl-2-oxoglutarate aldolase</fullName>
        <ecNumber evidence="6">4.1.1.112</ecNumber>
        <ecNumber evidence="5">4.1.3.17</ecNumber>
    </recommendedName>
    <alternativeName>
        <fullName evidence="10">Oxaloacetate decarboxylase</fullName>
    </alternativeName>
    <alternativeName>
        <fullName evidence="9">RraA-like protein</fullName>
    </alternativeName>
</protein>
<evidence type="ECO:0000256" key="5">
    <source>
        <dbReference type="ARBA" id="ARBA00012213"/>
    </source>
</evidence>
<dbReference type="Gene3D" id="3.50.30.40">
    <property type="entry name" value="Ribonuclease E inhibitor RraA/RraA-like"/>
    <property type="match status" value="1"/>
</dbReference>
<dbReference type="EC" id="4.1.1.112" evidence="6"/>
<keyword evidence="12" id="KW-0479">Metal-binding</keyword>
<dbReference type="GO" id="GO:0008948">
    <property type="term" value="F:oxaloacetate decarboxylase activity"/>
    <property type="evidence" value="ECO:0007669"/>
    <property type="project" value="UniProtKB-EC"/>
</dbReference>
<proteinExistence type="inferred from homology"/>
<dbReference type="KEGG" id="mph:MLP_19810"/>
<dbReference type="AlphaFoldDB" id="F5XTC3"/>
<dbReference type="GO" id="GO:0047443">
    <property type="term" value="F:4-hydroxy-4-methyl-2-oxoglutarate aldolase activity"/>
    <property type="evidence" value="ECO:0007669"/>
    <property type="project" value="UniProtKB-EC"/>
</dbReference>
<dbReference type="Proteomes" id="UP000007947">
    <property type="component" value="Chromosome"/>
</dbReference>
<comment type="catalytic activity">
    <reaction evidence="1">
        <text>4-hydroxy-4-methyl-2-oxoglutarate = 2 pyruvate</text>
        <dbReference type="Rhea" id="RHEA:22748"/>
        <dbReference type="ChEBI" id="CHEBI:15361"/>
        <dbReference type="ChEBI" id="CHEBI:58276"/>
        <dbReference type="EC" id="4.1.3.17"/>
    </reaction>
</comment>
<dbReference type="Pfam" id="PF03737">
    <property type="entry name" value="RraA-like"/>
    <property type="match status" value="1"/>
</dbReference>
<reference evidence="13 14" key="1">
    <citation type="submission" date="2011-05" db="EMBL/GenBank/DDBJ databases">
        <title>Whole genome sequence of Microlunatus phosphovorus NM-1.</title>
        <authorList>
            <person name="Hosoyama A."/>
            <person name="Sasaki K."/>
            <person name="Harada T."/>
            <person name="Igarashi R."/>
            <person name="Kawakoshi A."/>
            <person name="Sasagawa M."/>
            <person name="Fukada J."/>
            <person name="Nakamura S."/>
            <person name="Katano Y."/>
            <person name="Hanada S."/>
            <person name="Kamagata Y."/>
            <person name="Nakamura N."/>
            <person name="Yamazaki S."/>
            <person name="Fujita N."/>
        </authorList>
    </citation>
    <scope>NUCLEOTIDE SEQUENCE [LARGE SCALE GENOMIC DNA]</scope>
    <source>
        <strain evidence="14">ATCC 700054 / DSM 10555 / JCM 9379 / NBRC 101784 / NCIMB 13414 / VKM Ac-1990 / NM-1</strain>
    </source>
</reference>
<comment type="cofactor">
    <cofactor evidence="12">
        <name>Mg(2+)</name>
        <dbReference type="ChEBI" id="CHEBI:18420"/>
    </cofactor>
</comment>
<feature type="binding site" evidence="12">
    <location>
        <position position="115"/>
    </location>
    <ligand>
        <name>substrate</name>
    </ligand>
</feature>
<dbReference type="GO" id="GO:0046872">
    <property type="term" value="F:metal ion binding"/>
    <property type="evidence" value="ECO:0007669"/>
    <property type="project" value="UniProtKB-KW"/>
</dbReference>
<comment type="similarity">
    <text evidence="3">Belongs to the class II aldolase/RraA-like family.</text>
</comment>
<dbReference type="PANTHER" id="PTHR33254">
    <property type="entry name" value="4-HYDROXY-4-METHYL-2-OXOGLUTARATE ALDOLASE 3-RELATED"/>
    <property type="match status" value="1"/>
</dbReference>
<evidence type="ECO:0000256" key="2">
    <source>
        <dbReference type="ARBA" id="ARBA00001968"/>
    </source>
</evidence>
<evidence type="ECO:0000256" key="4">
    <source>
        <dbReference type="ARBA" id="ARBA00011233"/>
    </source>
</evidence>
<evidence type="ECO:0000256" key="10">
    <source>
        <dbReference type="ARBA" id="ARBA00032305"/>
    </source>
</evidence>